<dbReference type="SUPFAM" id="SSF53335">
    <property type="entry name" value="S-adenosyl-L-methionine-dependent methyltransferases"/>
    <property type="match status" value="1"/>
</dbReference>
<evidence type="ECO:0000256" key="7">
    <source>
        <dbReference type="ARBA" id="ARBA00023125"/>
    </source>
</evidence>
<dbReference type="InterPro" id="IPR017985">
    <property type="entry name" value="MeTrfase_CN4_CS"/>
</dbReference>
<keyword evidence="4" id="KW-0808">Transferase</keyword>
<comment type="similarity">
    <text evidence="1">Belongs to the N(4)/N(6)-methyltransferase family. N(4) subfamily.</text>
</comment>
<sequence length="415" mass="46966">MTVAPPRELILPSGFVHKPDLAKLVTAAELKTRPVYDWFYFPHSFSPTLVDRLVQHWRDDGRGPVQSLLDPFVGAGTTLLAARSLGLTAVGTDLSPLAVRVSEAKLGKYDEQRVNDDVERVVMTARADSRRYKTNDERLTRAFTPAEHANLQRLRRAIHAHGDNGLLLLAFLNVLRETSRAYADGGWFRWVEKPDAWRSVFKEFRRTALRFVQEARHLQHLGTARQEVMLSDARTLNEVQGPFDAVLTSPPYPNRHDYTRVFHLELLLGAGLKNDDVLSLRHTSLRSHVEAKKPDVDADNYVEPEAATRLLEKIAAGGADVRVERMLRGYLEDMYVALLRMHERLAAHGRVALVVSNVRHGGVMFPVDELLVEVAARAGFEWEQTWVARYRGNSAQQMSVYGRDPARESVVLLRK</sequence>
<dbReference type="EMBL" id="BFAG01000001">
    <property type="protein sequence ID" value="GBF03866.1"/>
    <property type="molecule type" value="Genomic_DNA"/>
</dbReference>
<gene>
    <name evidence="10" type="ORF">DAERI_010038</name>
</gene>
<evidence type="ECO:0000256" key="1">
    <source>
        <dbReference type="ARBA" id="ARBA00010203"/>
    </source>
</evidence>
<keyword evidence="7" id="KW-0238">DNA-binding</keyword>
<feature type="domain" description="DNA methylase N-4/N-6" evidence="9">
    <location>
        <begin position="39"/>
        <end position="101"/>
    </location>
</feature>
<evidence type="ECO:0000313" key="11">
    <source>
        <dbReference type="Proteomes" id="UP000236569"/>
    </source>
</evidence>
<dbReference type="Pfam" id="PF01555">
    <property type="entry name" value="N6_N4_Mtase"/>
    <property type="match status" value="1"/>
</dbReference>
<name>A0A2I9D0M4_9DEIO</name>
<evidence type="ECO:0000256" key="6">
    <source>
        <dbReference type="ARBA" id="ARBA00022747"/>
    </source>
</evidence>
<evidence type="ECO:0000256" key="2">
    <source>
        <dbReference type="ARBA" id="ARBA00012185"/>
    </source>
</evidence>
<dbReference type="GO" id="GO:0015667">
    <property type="term" value="F:site-specific DNA-methyltransferase (cytosine-N4-specific) activity"/>
    <property type="evidence" value="ECO:0007669"/>
    <property type="project" value="UniProtKB-EC"/>
</dbReference>
<dbReference type="OrthoDB" id="9800801at2"/>
<dbReference type="InterPro" id="IPR002941">
    <property type="entry name" value="DNA_methylase_N4/N6"/>
</dbReference>
<dbReference type="Proteomes" id="UP000236569">
    <property type="component" value="Unassembled WGS sequence"/>
</dbReference>
<keyword evidence="3 10" id="KW-0489">Methyltransferase</keyword>
<comment type="caution">
    <text evidence="10">The sequence shown here is derived from an EMBL/GenBank/DDBJ whole genome shotgun (WGS) entry which is preliminary data.</text>
</comment>
<evidence type="ECO:0000313" key="10">
    <source>
        <dbReference type="EMBL" id="GBF03866.1"/>
    </source>
</evidence>
<dbReference type="GO" id="GO:0009307">
    <property type="term" value="P:DNA restriction-modification system"/>
    <property type="evidence" value="ECO:0007669"/>
    <property type="project" value="UniProtKB-KW"/>
</dbReference>
<reference evidence="11" key="1">
    <citation type="submission" date="2018-01" db="EMBL/GenBank/DDBJ databases">
        <title>Draft Genome Sequence of the Radioresistant Bacterium Deinococcus aerius TR0125, Isolated from the Higher Atmosphere above Japan.</title>
        <authorList>
            <person name="Satoh K."/>
            <person name="Arai H."/>
            <person name="Sanzen T."/>
            <person name="Kawaguchi Y."/>
            <person name="Hayashi H."/>
            <person name="Yokobori S."/>
            <person name="Yamagishi A."/>
            <person name="Oono Y."/>
            <person name="Narumi I."/>
        </authorList>
    </citation>
    <scope>NUCLEOTIDE SEQUENCE [LARGE SCALE GENOMIC DNA]</scope>
    <source>
        <strain evidence="11">TR0125</strain>
    </source>
</reference>
<dbReference type="EC" id="2.1.1.113" evidence="2"/>
<keyword evidence="11" id="KW-1185">Reference proteome</keyword>
<dbReference type="AlphaFoldDB" id="A0A2I9D0M4"/>
<dbReference type="Gene3D" id="3.40.50.150">
    <property type="entry name" value="Vaccinia Virus protein VP39"/>
    <property type="match status" value="2"/>
</dbReference>
<evidence type="ECO:0000259" key="9">
    <source>
        <dbReference type="Pfam" id="PF01555"/>
    </source>
</evidence>
<dbReference type="PROSITE" id="PS00093">
    <property type="entry name" value="N4_MTASE"/>
    <property type="match status" value="1"/>
</dbReference>
<keyword evidence="5" id="KW-0949">S-adenosyl-L-methionine</keyword>
<evidence type="ECO:0000256" key="4">
    <source>
        <dbReference type="ARBA" id="ARBA00022679"/>
    </source>
</evidence>
<evidence type="ECO:0000256" key="8">
    <source>
        <dbReference type="ARBA" id="ARBA00049120"/>
    </source>
</evidence>
<accession>A0A2I9D0M4</accession>
<dbReference type="GO" id="GO:0032259">
    <property type="term" value="P:methylation"/>
    <property type="evidence" value="ECO:0007669"/>
    <property type="project" value="UniProtKB-KW"/>
</dbReference>
<protein>
    <recommendedName>
        <fullName evidence="2">site-specific DNA-methyltransferase (cytosine-N(4)-specific)</fullName>
        <ecNumber evidence="2">2.1.1.113</ecNumber>
    </recommendedName>
</protein>
<evidence type="ECO:0000256" key="5">
    <source>
        <dbReference type="ARBA" id="ARBA00022691"/>
    </source>
</evidence>
<dbReference type="GO" id="GO:0008170">
    <property type="term" value="F:N-methyltransferase activity"/>
    <property type="evidence" value="ECO:0007669"/>
    <property type="project" value="InterPro"/>
</dbReference>
<keyword evidence="6" id="KW-0680">Restriction system</keyword>
<organism evidence="10 11">
    <name type="scientific">Deinococcus aerius</name>
    <dbReference type="NCBI Taxonomy" id="200253"/>
    <lineage>
        <taxon>Bacteria</taxon>
        <taxon>Thermotogati</taxon>
        <taxon>Deinococcota</taxon>
        <taxon>Deinococci</taxon>
        <taxon>Deinococcales</taxon>
        <taxon>Deinococcaceae</taxon>
        <taxon>Deinococcus</taxon>
    </lineage>
</organism>
<proteinExistence type="inferred from homology"/>
<comment type="catalytic activity">
    <reaction evidence="8">
        <text>a 2'-deoxycytidine in DNA + S-adenosyl-L-methionine = an N(4)-methyl-2'-deoxycytidine in DNA + S-adenosyl-L-homocysteine + H(+)</text>
        <dbReference type="Rhea" id="RHEA:16857"/>
        <dbReference type="Rhea" id="RHEA-COMP:11369"/>
        <dbReference type="Rhea" id="RHEA-COMP:13674"/>
        <dbReference type="ChEBI" id="CHEBI:15378"/>
        <dbReference type="ChEBI" id="CHEBI:57856"/>
        <dbReference type="ChEBI" id="CHEBI:59789"/>
        <dbReference type="ChEBI" id="CHEBI:85452"/>
        <dbReference type="ChEBI" id="CHEBI:137933"/>
        <dbReference type="EC" id="2.1.1.113"/>
    </reaction>
</comment>
<dbReference type="InterPro" id="IPR029063">
    <property type="entry name" value="SAM-dependent_MTases_sf"/>
</dbReference>
<evidence type="ECO:0000256" key="3">
    <source>
        <dbReference type="ARBA" id="ARBA00022603"/>
    </source>
</evidence>
<dbReference type="GO" id="GO:0003677">
    <property type="term" value="F:DNA binding"/>
    <property type="evidence" value="ECO:0007669"/>
    <property type="project" value="UniProtKB-KW"/>
</dbReference>